<reference evidence="2" key="1">
    <citation type="submission" date="2016-04" db="EMBL/GenBank/DDBJ databases">
        <authorList>
            <person name="Evans L.H."/>
            <person name="Alamgir A."/>
            <person name="Owens N."/>
            <person name="Weber N.D."/>
            <person name="Virtaneva K."/>
            <person name="Barbian K."/>
            <person name="Babar A."/>
            <person name="Rosenke K."/>
        </authorList>
    </citation>
    <scope>NUCLEOTIDE SEQUENCE [LARGE SCALE GENOMIC DNA]</scope>
    <source>
        <strain evidence="2">CBS 101.48</strain>
    </source>
</reference>
<proteinExistence type="predicted"/>
<dbReference type="STRING" id="4829.A0A168MAA1"/>
<feature type="compositionally biased region" description="Polar residues" evidence="1">
    <location>
        <begin position="348"/>
        <end position="362"/>
    </location>
</feature>
<accession>A0A168MAA1</accession>
<feature type="compositionally biased region" description="Basic residues" evidence="1">
    <location>
        <begin position="46"/>
        <end position="59"/>
    </location>
</feature>
<keyword evidence="3" id="KW-1185">Reference proteome</keyword>
<evidence type="ECO:0000313" key="3">
    <source>
        <dbReference type="Proteomes" id="UP000078561"/>
    </source>
</evidence>
<feature type="compositionally biased region" description="Acidic residues" evidence="1">
    <location>
        <begin position="153"/>
        <end position="169"/>
    </location>
</feature>
<feature type="compositionally biased region" description="Polar residues" evidence="1">
    <location>
        <begin position="194"/>
        <end position="203"/>
    </location>
</feature>
<organism evidence="2">
    <name type="scientific">Absidia glauca</name>
    <name type="common">Pin mould</name>
    <dbReference type="NCBI Taxonomy" id="4829"/>
    <lineage>
        <taxon>Eukaryota</taxon>
        <taxon>Fungi</taxon>
        <taxon>Fungi incertae sedis</taxon>
        <taxon>Mucoromycota</taxon>
        <taxon>Mucoromycotina</taxon>
        <taxon>Mucoromycetes</taxon>
        <taxon>Mucorales</taxon>
        <taxon>Cunninghamellaceae</taxon>
        <taxon>Absidia</taxon>
    </lineage>
</organism>
<feature type="region of interest" description="Disordered" evidence="1">
    <location>
        <begin position="311"/>
        <end position="367"/>
    </location>
</feature>
<dbReference type="Proteomes" id="UP000078561">
    <property type="component" value="Unassembled WGS sequence"/>
</dbReference>
<dbReference type="InParanoid" id="A0A168MAA1"/>
<feature type="region of interest" description="Disordered" evidence="1">
    <location>
        <begin position="38"/>
        <end position="67"/>
    </location>
</feature>
<dbReference type="AlphaFoldDB" id="A0A168MAA1"/>
<feature type="region of interest" description="Disordered" evidence="1">
    <location>
        <begin position="238"/>
        <end position="264"/>
    </location>
</feature>
<dbReference type="OrthoDB" id="2287482at2759"/>
<feature type="compositionally biased region" description="Low complexity" evidence="1">
    <location>
        <begin position="240"/>
        <end position="260"/>
    </location>
</feature>
<feature type="compositionally biased region" description="Basic residues" evidence="1">
    <location>
        <begin position="335"/>
        <end position="345"/>
    </location>
</feature>
<protein>
    <submittedName>
        <fullName evidence="2">Uncharacterized protein</fullName>
    </submittedName>
</protein>
<evidence type="ECO:0000313" key="2">
    <source>
        <dbReference type="EMBL" id="SAL98191.1"/>
    </source>
</evidence>
<feature type="compositionally biased region" description="Low complexity" evidence="1">
    <location>
        <begin position="311"/>
        <end position="323"/>
    </location>
</feature>
<dbReference type="OMA" id="QVLPLHM"/>
<feature type="compositionally biased region" description="Low complexity" evidence="1">
    <location>
        <begin position="179"/>
        <end position="193"/>
    </location>
</feature>
<gene>
    <name evidence="2" type="primary">ABSGL_03718.1 scaffold 4609</name>
</gene>
<evidence type="ECO:0000256" key="1">
    <source>
        <dbReference type="SAM" id="MobiDB-lite"/>
    </source>
</evidence>
<name>A0A168MAA1_ABSGL</name>
<sequence>MSTVISRSNPVPIPCNNDAMTFSYKEIVRNLTANAPQPYGAIPPLMKKKKHKPKKKRTPTRPQPAVRRMSHVENWVAVDSKESIPDEEELVHSPFQNFLSMDFLTGILPLHMPPPSLSDPMTLLHQQEIADFTLHHHRQRKGDEDTLDPFAMDPEDEDDEDDDDEDDYGDKDSTSGGETDYSSPPDTSSAASSLPNQKHQWLDTSPPLATAMTTSTALAPAPAPATDDQTLYKDRLPIHSITKSHTPSTSTTTSYVLSSSPPDQDRNKWIHTLAKLRQSIVVSQPLSSSNLSSNSLPSSLSSSPTSVALKTSLSTSTSTSTTATKRDFIPMPPPPRRKRSNKKRRSEATTQPRFNFDTNTYTRDTRSNPDHLRMIAAELNMMRARKLFSPLKPRGFLPRRKDPFICGEGRPRSPLLLELS</sequence>
<dbReference type="EMBL" id="LT552047">
    <property type="protein sequence ID" value="SAL98191.1"/>
    <property type="molecule type" value="Genomic_DNA"/>
</dbReference>
<feature type="region of interest" description="Disordered" evidence="1">
    <location>
        <begin position="137"/>
        <end position="203"/>
    </location>
</feature>